<evidence type="ECO:0000259" key="2">
    <source>
        <dbReference type="PROSITE" id="PS50104"/>
    </source>
</evidence>
<feature type="domain" description="TIR" evidence="2">
    <location>
        <begin position="3"/>
        <end position="149"/>
    </location>
</feature>
<feature type="region of interest" description="Disordered" evidence="1">
    <location>
        <begin position="275"/>
        <end position="301"/>
    </location>
</feature>
<comment type="caution">
    <text evidence="3">The sequence shown here is derived from an EMBL/GenBank/DDBJ whole genome shotgun (WGS) entry which is preliminary data.</text>
</comment>
<dbReference type="Proteomes" id="UP000886191">
    <property type="component" value="Unassembled WGS sequence"/>
</dbReference>
<gene>
    <name evidence="3" type="ORF">ENH87_03025</name>
</gene>
<dbReference type="SMART" id="SM00255">
    <property type="entry name" value="TIR"/>
    <property type="match status" value="1"/>
</dbReference>
<dbReference type="InterPro" id="IPR035897">
    <property type="entry name" value="Toll_tir_struct_dom_sf"/>
</dbReference>
<accession>A0A831QKH4</accession>
<dbReference type="Pfam" id="PF13676">
    <property type="entry name" value="TIR_2"/>
    <property type="match status" value="1"/>
</dbReference>
<feature type="region of interest" description="Disordered" evidence="1">
    <location>
        <begin position="198"/>
        <end position="217"/>
    </location>
</feature>
<dbReference type="EMBL" id="DRGL01000015">
    <property type="protein sequence ID" value="HEA19873.1"/>
    <property type="molecule type" value="Genomic_DNA"/>
</dbReference>
<dbReference type="GO" id="GO:0007165">
    <property type="term" value="P:signal transduction"/>
    <property type="evidence" value="ECO:0007669"/>
    <property type="project" value="InterPro"/>
</dbReference>
<proteinExistence type="predicted"/>
<dbReference type="PROSITE" id="PS50104">
    <property type="entry name" value="TIR"/>
    <property type="match status" value="1"/>
</dbReference>
<reference evidence="3" key="1">
    <citation type="journal article" date="2020" name="mSystems">
        <title>Genome- and Community-Level Interaction Insights into Carbon Utilization and Element Cycling Functions of Hydrothermarchaeota in Hydrothermal Sediment.</title>
        <authorList>
            <person name="Zhou Z."/>
            <person name="Liu Y."/>
            <person name="Xu W."/>
            <person name="Pan J."/>
            <person name="Luo Z.H."/>
            <person name="Li M."/>
        </authorList>
    </citation>
    <scope>NUCLEOTIDE SEQUENCE [LARGE SCALE GENOMIC DNA]</scope>
    <source>
        <strain evidence="3">HyVt-345</strain>
    </source>
</reference>
<dbReference type="AlphaFoldDB" id="A0A831QKH4"/>
<protein>
    <submittedName>
        <fullName evidence="3">TIR domain-containing protein</fullName>
    </submittedName>
</protein>
<evidence type="ECO:0000313" key="3">
    <source>
        <dbReference type="EMBL" id="HEA19873.1"/>
    </source>
</evidence>
<dbReference type="InterPro" id="IPR000157">
    <property type="entry name" value="TIR_dom"/>
</dbReference>
<evidence type="ECO:0000256" key="1">
    <source>
        <dbReference type="SAM" id="MobiDB-lite"/>
    </source>
</evidence>
<dbReference type="Gene3D" id="3.40.50.10140">
    <property type="entry name" value="Toll/interleukin-1 receptor homology (TIR) domain"/>
    <property type="match status" value="1"/>
</dbReference>
<dbReference type="SUPFAM" id="SSF52200">
    <property type="entry name" value="Toll/Interleukin receptor TIR domain"/>
    <property type="match status" value="1"/>
</dbReference>
<name>A0A831QKH4_9FLAO</name>
<sequence length="767" mass="88440">MSLTKNILAIYDSQDKDVLQHLLAHLRPLEKDFHIAILSDDAIHRGQTWKHQSISLLDHADVFLLLLSNTFMHSEFIKQDEFKMVIDSYKEGKATVIPILLDDCPWDVEFTFTDYNFNFKELLVFRQDEMQIGNWGPKDQVYTQVAYYVRGLLTSSTKKRTLLEPVTTGVKAIPETSKEQQIAIDFLEEREANHKVEWERKDKKEAETKKRVEEDNQLRDEAEAKEIIRKAKRLRQKAEIQKRIVKEKTLKEKAKKDRTIEEDVETKRGVQEDIRGNELKRTKPVVEEKKDGETTLPQRETKREKGFGVIVAAPKKTTKKNSLARYNYKFKTAKTVEAKRVLQEKCLNNEEAKSKIAVANKRSGEILESLRETEREKTLEQIVAAAKKNSLARYNYQFKTAKTVEAKRVVQEEWRGDEEAIAKTAVANKRRSKLAKFQRASEREKRLAKIIAALKINQSSLQNYQGKSTKAINQFFQEAKAKVAVDEIRYREIVSVLKRSLKKNLFVVQNYQVKSAKAINQFFKETKTKVAVDEIRFWEVVAVLKRGLKRNNFVIQNYQVKSATAINQFLKDAKEKINSSKKGRVHSELLIACLVVFGILIYVFTGDSEKQSNKPLDIEQAEVNSDAVVNTKTNTENQAAAILKLGIGDMYKGGIIFAIDSSNKTGKIAYMDDEGPMTWNNAMTIHEQIGEGWRLPTLDELRLMYKNIGQGADNRGEFADELYWSATPFDDYQARLLRFSDGNASYHFNSVGTYRKFRVRAIQDFKR</sequence>
<organism evidence="3">
    <name type="scientific">Pricia antarctica</name>
    <dbReference type="NCBI Taxonomy" id="641691"/>
    <lineage>
        <taxon>Bacteria</taxon>
        <taxon>Pseudomonadati</taxon>
        <taxon>Bacteroidota</taxon>
        <taxon>Flavobacteriia</taxon>
        <taxon>Flavobacteriales</taxon>
        <taxon>Flavobacteriaceae</taxon>
        <taxon>Pricia</taxon>
    </lineage>
</organism>